<dbReference type="Proteomes" id="UP000625568">
    <property type="component" value="Chromosome 2"/>
</dbReference>
<keyword evidence="2" id="KW-1185">Reference proteome</keyword>
<reference evidence="1 2" key="1">
    <citation type="submission" date="2021-02" db="EMBL/GenBank/DDBJ databases">
        <title>FDA dAtabase for Regulatory Grade micrObial Sequences (FDA-ARGOS): Supporting development and validation of Infectious Disease Dx tests.</title>
        <authorList>
            <person name="Minogue T."/>
            <person name="Wolcott M."/>
            <person name="Wasieloski L."/>
            <person name="Aguilar W."/>
            <person name="Moore D."/>
            <person name="Jaissle J."/>
            <person name="Tallon L."/>
            <person name="Sadzewicz L."/>
            <person name="Zhao X."/>
            <person name="Boylan J."/>
            <person name="Ott S."/>
            <person name="Bowen H."/>
            <person name="Vavikolanu K."/>
            <person name="Mehta A."/>
            <person name="Aluvathingal J."/>
            <person name="Nadendla S."/>
            <person name="Yan Y."/>
            <person name="Sichtig H."/>
        </authorList>
    </citation>
    <scope>NUCLEOTIDE SEQUENCE [LARGE SCALE GENOMIC DNA]</scope>
    <source>
        <strain evidence="1 2">FDAARGOS_1272</strain>
    </source>
</reference>
<dbReference type="RefSeq" id="WP_035974315.1">
    <property type="nucleotide sequence ID" value="NZ_CABVPR010000031.1"/>
</dbReference>
<protein>
    <recommendedName>
        <fullName evidence="3">NIPSNAP family containing protein</fullName>
    </recommendedName>
</protein>
<organism evidence="1 2">
    <name type="scientific">Burkholderia dolosa</name>
    <dbReference type="NCBI Taxonomy" id="152500"/>
    <lineage>
        <taxon>Bacteria</taxon>
        <taxon>Pseudomonadati</taxon>
        <taxon>Pseudomonadota</taxon>
        <taxon>Betaproteobacteria</taxon>
        <taxon>Burkholderiales</taxon>
        <taxon>Burkholderiaceae</taxon>
        <taxon>Burkholderia</taxon>
        <taxon>Burkholderia cepacia complex</taxon>
    </lineage>
</organism>
<evidence type="ECO:0008006" key="3">
    <source>
        <dbReference type="Google" id="ProtNLM"/>
    </source>
</evidence>
<evidence type="ECO:0000313" key="1">
    <source>
        <dbReference type="EMBL" id="QRO79816.1"/>
    </source>
</evidence>
<accession>A0A892IA56</accession>
<dbReference type="EMBL" id="CP069483">
    <property type="protein sequence ID" value="QRO79816.1"/>
    <property type="molecule type" value="Genomic_DNA"/>
</dbReference>
<proteinExistence type="predicted"/>
<dbReference type="AlphaFoldDB" id="A0A892IA56"/>
<gene>
    <name evidence="1" type="ORF">I6K02_25160</name>
</gene>
<dbReference type="GeneID" id="93129716"/>
<name>A0A892IA56_9BURK</name>
<evidence type="ECO:0000313" key="2">
    <source>
        <dbReference type="Proteomes" id="UP000625568"/>
    </source>
</evidence>
<sequence>MLHLVYVLKPTTKARRDMKAFWNWLSEREAWFYGGLDMAVDPRWYVRTIGQDVHSLEHSISFEDEAAWGAYRSAVSARSHDPAWEQRRVEQDDWWEILEARLLNDAPVRRTTSAA</sequence>